<reference evidence="2 3" key="1">
    <citation type="submission" date="2016-12" db="EMBL/GenBank/DDBJ databases">
        <authorList>
            <person name="Song W.-J."/>
            <person name="Kurnit D.M."/>
        </authorList>
    </citation>
    <scope>NUCLEOTIDE SEQUENCE [LARGE SCALE GENOMIC DNA]</scope>
    <source>
        <strain evidence="2 3">DSM 30827</strain>
    </source>
</reference>
<accession>A0A1Q2HYV3</accession>
<sequence length="127" mass="13189" precursor="true">MVGVMKKPLIFVVTTVTAGALLSGCGSSSDWDGTWSGDITATDSASGGGSATLTIDGGDCSWSMTETSGESNDAKCKRDGEDFKLADPLTGQDMKYTGQINNDALTLTPQNDNAEKVGVMVLTRGER</sequence>
<dbReference type="KEGG" id="cgv:CGLAU_10125"/>
<keyword evidence="1" id="KW-0732">Signal</keyword>
<evidence type="ECO:0008006" key="4">
    <source>
        <dbReference type="Google" id="ProtNLM"/>
    </source>
</evidence>
<dbReference type="EMBL" id="CP019688">
    <property type="protein sequence ID" value="AQQ15970.1"/>
    <property type="molecule type" value="Genomic_DNA"/>
</dbReference>
<evidence type="ECO:0000313" key="3">
    <source>
        <dbReference type="Proteomes" id="UP000217209"/>
    </source>
</evidence>
<keyword evidence="3" id="KW-1185">Reference proteome</keyword>
<name>A0A1Q2HYV3_9CORY</name>
<organism evidence="2 3">
    <name type="scientific">Corynebacterium glaucum</name>
    <dbReference type="NCBI Taxonomy" id="187491"/>
    <lineage>
        <taxon>Bacteria</taxon>
        <taxon>Bacillati</taxon>
        <taxon>Actinomycetota</taxon>
        <taxon>Actinomycetes</taxon>
        <taxon>Mycobacteriales</taxon>
        <taxon>Corynebacteriaceae</taxon>
        <taxon>Corynebacterium</taxon>
    </lineage>
</organism>
<feature type="signal peptide" evidence="1">
    <location>
        <begin position="1"/>
        <end position="18"/>
    </location>
</feature>
<protein>
    <recommendedName>
        <fullName evidence="4">Lipoprotein</fullName>
    </recommendedName>
</protein>
<dbReference type="PROSITE" id="PS51257">
    <property type="entry name" value="PROKAR_LIPOPROTEIN"/>
    <property type="match status" value="1"/>
</dbReference>
<evidence type="ECO:0000313" key="2">
    <source>
        <dbReference type="EMBL" id="AQQ15970.1"/>
    </source>
</evidence>
<feature type="chain" id="PRO_5038772094" description="Lipoprotein" evidence="1">
    <location>
        <begin position="19"/>
        <end position="127"/>
    </location>
</feature>
<gene>
    <name evidence="2" type="ORF">CGLAU_10125</name>
</gene>
<dbReference type="Proteomes" id="UP000217209">
    <property type="component" value="Chromosome"/>
</dbReference>
<evidence type="ECO:0000256" key="1">
    <source>
        <dbReference type="SAM" id="SignalP"/>
    </source>
</evidence>
<dbReference type="AlphaFoldDB" id="A0A1Q2HYV3"/>
<proteinExistence type="predicted"/>